<dbReference type="AlphaFoldDB" id="A0A941CU01"/>
<evidence type="ECO:0000313" key="5">
    <source>
        <dbReference type="EMBL" id="MBR7553918.1"/>
    </source>
</evidence>
<dbReference type="PANTHER" id="PTHR43132">
    <property type="entry name" value="ARSENICAL RESISTANCE OPERON REPRESSOR ARSR-RELATED"/>
    <property type="match status" value="1"/>
</dbReference>
<evidence type="ECO:0000256" key="1">
    <source>
        <dbReference type="ARBA" id="ARBA00023015"/>
    </source>
</evidence>
<proteinExistence type="predicted"/>
<comment type="caution">
    <text evidence="5">The sequence shown here is derived from an EMBL/GenBank/DDBJ whole genome shotgun (WGS) entry which is preliminary data.</text>
</comment>
<dbReference type="RefSeq" id="WP_212369718.1">
    <property type="nucleotide sequence ID" value="NZ_JAGSIE010000020.1"/>
</dbReference>
<dbReference type="Pfam" id="PF01022">
    <property type="entry name" value="HTH_5"/>
    <property type="match status" value="1"/>
</dbReference>
<gene>
    <name evidence="5" type="ORF">KC820_07100</name>
</gene>
<dbReference type="PRINTS" id="PR00778">
    <property type="entry name" value="HTHARSR"/>
</dbReference>
<dbReference type="PROSITE" id="PS50987">
    <property type="entry name" value="HTH_ARSR_2"/>
    <property type="match status" value="1"/>
</dbReference>
<dbReference type="GO" id="GO:0003700">
    <property type="term" value="F:DNA-binding transcription factor activity"/>
    <property type="evidence" value="ECO:0007669"/>
    <property type="project" value="InterPro"/>
</dbReference>
<keyword evidence="2" id="KW-0238">DNA-binding</keyword>
<keyword evidence="3" id="KW-0804">Transcription</keyword>
<dbReference type="SUPFAM" id="SSF46785">
    <property type="entry name" value="Winged helix' DNA-binding domain"/>
    <property type="match status" value="1"/>
</dbReference>
<dbReference type="PANTHER" id="PTHR43132:SF2">
    <property type="entry name" value="ARSENICAL RESISTANCE OPERON REPRESSOR ARSR-RELATED"/>
    <property type="match status" value="1"/>
</dbReference>
<dbReference type="GO" id="GO:0003677">
    <property type="term" value="F:DNA binding"/>
    <property type="evidence" value="ECO:0007669"/>
    <property type="project" value="UniProtKB-KW"/>
</dbReference>
<dbReference type="Gene3D" id="1.10.10.10">
    <property type="entry name" value="Winged helix-like DNA-binding domain superfamily/Winged helix DNA-binding domain"/>
    <property type="match status" value="1"/>
</dbReference>
<keyword evidence="6" id="KW-1185">Reference proteome</keyword>
<organism evidence="5 6">
    <name type="scientific">Allobacillus saliphilus</name>
    <dbReference type="NCBI Taxonomy" id="2912308"/>
    <lineage>
        <taxon>Bacteria</taxon>
        <taxon>Bacillati</taxon>
        <taxon>Bacillota</taxon>
        <taxon>Bacilli</taxon>
        <taxon>Bacillales</taxon>
        <taxon>Bacillaceae</taxon>
        <taxon>Allobacillus</taxon>
    </lineage>
</organism>
<protein>
    <submittedName>
        <fullName evidence="5">Winged helix-turn-helix transcriptional regulator</fullName>
    </submittedName>
</protein>
<dbReference type="SMART" id="SM00418">
    <property type="entry name" value="HTH_ARSR"/>
    <property type="match status" value="1"/>
</dbReference>
<dbReference type="NCBIfam" id="NF033788">
    <property type="entry name" value="HTH_metalloreg"/>
    <property type="match status" value="1"/>
</dbReference>
<feature type="domain" description="HTH arsR-type" evidence="4">
    <location>
        <begin position="285"/>
        <end position="377"/>
    </location>
</feature>
<evidence type="ECO:0000313" key="6">
    <source>
        <dbReference type="Proteomes" id="UP000675431"/>
    </source>
</evidence>
<evidence type="ECO:0000256" key="2">
    <source>
        <dbReference type="ARBA" id="ARBA00023125"/>
    </source>
</evidence>
<dbReference type="Proteomes" id="UP000675431">
    <property type="component" value="Unassembled WGS sequence"/>
</dbReference>
<sequence length="377" mass="43891">MERNLLIPTYPKTKLRMTESVGVSVLTNIQLLDYCLNNSAVESKWVKDFAKALPENLKKDLRVLRTIFAHGVILRDYYLKHQTSINQDWDDFREWWETFSETDVLELVIYGIQENMAYYEKYLPSDPSVDEKLQEISLESEQLKVLSNREKAISIVLESWLVKDFEELAPLFNDLKGIKERIIRLLDGVWNSGFQACWQSSKSRIVGWKENQLSKLSNPYGMNEEAIFDITGLYPDTMEKEEMNRVHELTFIPVPNMGRLLSFLKFNRHGFLIFEPTSTNDYASAEKNNSAEVNLAFEGLGDSTRLQIIHLLAKNDEMFAQQIVNELNLKQSSVSRHLNYLHKTNLVSVRQEGNTKYYSINQNEIKKVIYVLENLLK</sequence>
<evidence type="ECO:0000256" key="3">
    <source>
        <dbReference type="ARBA" id="ARBA00023163"/>
    </source>
</evidence>
<reference evidence="5 6" key="1">
    <citation type="submission" date="2021-04" db="EMBL/GenBank/DDBJ databases">
        <title>Allobacillus sp. nov. SKP8-2 isolated from shrimp paste.</title>
        <authorList>
            <person name="Tanasupawat S."/>
            <person name="Yiamsombat S."/>
            <person name="Kanchanasin P."/>
            <person name="Kuncharoen N."/>
        </authorList>
    </citation>
    <scope>NUCLEOTIDE SEQUENCE [LARGE SCALE GENOMIC DNA]</scope>
    <source>
        <strain evidence="5 6">SKP8-2</strain>
    </source>
</reference>
<dbReference type="InterPro" id="IPR036388">
    <property type="entry name" value="WH-like_DNA-bd_sf"/>
</dbReference>
<keyword evidence="1" id="KW-0805">Transcription regulation</keyword>
<dbReference type="CDD" id="cd00090">
    <property type="entry name" value="HTH_ARSR"/>
    <property type="match status" value="1"/>
</dbReference>
<name>A0A941CU01_9BACI</name>
<dbReference type="EMBL" id="JAGSIE010000020">
    <property type="protein sequence ID" value="MBR7553918.1"/>
    <property type="molecule type" value="Genomic_DNA"/>
</dbReference>
<accession>A0A941CU01</accession>
<dbReference type="InterPro" id="IPR036390">
    <property type="entry name" value="WH_DNA-bd_sf"/>
</dbReference>
<evidence type="ECO:0000259" key="4">
    <source>
        <dbReference type="PROSITE" id="PS50987"/>
    </source>
</evidence>
<dbReference type="InterPro" id="IPR011991">
    <property type="entry name" value="ArsR-like_HTH"/>
</dbReference>
<dbReference type="InterPro" id="IPR001845">
    <property type="entry name" value="HTH_ArsR_DNA-bd_dom"/>
</dbReference>
<dbReference type="InterPro" id="IPR051011">
    <property type="entry name" value="Metal_resp_trans_reg"/>
</dbReference>